<dbReference type="Proteomes" id="UP000184526">
    <property type="component" value="Unassembled WGS sequence"/>
</dbReference>
<gene>
    <name evidence="1" type="ORF">SAMN02745196_02080</name>
</gene>
<dbReference type="EMBL" id="FQXP01000007">
    <property type="protein sequence ID" value="SHH95815.1"/>
    <property type="molecule type" value="Genomic_DNA"/>
</dbReference>
<keyword evidence="2" id="KW-1185">Reference proteome</keyword>
<protein>
    <submittedName>
        <fullName evidence="1">Uncharacterized protein</fullName>
    </submittedName>
</protein>
<proteinExistence type="predicted"/>
<sequence>MESVKERETINGIEEIKELEKQRVLEEQEHKKEKGYITINAKFNMVLAISIA</sequence>
<dbReference type="RefSeq" id="WP_242944335.1">
    <property type="nucleotide sequence ID" value="NZ_FQXP01000007.1"/>
</dbReference>
<dbReference type="STRING" id="1121306.SAMN02745196_02080"/>
<name>A0A1M5X7K7_9CLOT</name>
<reference evidence="1 2" key="1">
    <citation type="submission" date="2016-11" db="EMBL/GenBank/DDBJ databases">
        <authorList>
            <person name="Jaros S."/>
            <person name="Januszkiewicz K."/>
            <person name="Wedrychowicz H."/>
        </authorList>
    </citation>
    <scope>NUCLEOTIDE SEQUENCE [LARGE SCALE GENOMIC DNA]</scope>
    <source>
        <strain evidence="1 2">DSM 3089</strain>
    </source>
</reference>
<accession>A0A1M5X7K7</accession>
<organism evidence="1 2">
    <name type="scientific">Clostridium collagenovorans DSM 3089</name>
    <dbReference type="NCBI Taxonomy" id="1121306"/>
    <lineage>
        <taxon>Bacteria</taxon>
        <taxon>Bacillati</taxon>
        <taxon>Bacillota</taxon>
        <taxon>Clostridia</taxon>
        <taxon>Eubacteriales</taxon>
        <taxon>Clostridiaceae</taxon>
        <taxon>Clostridium</taxon>
    </lineage>
</organism>
<evidence type="ECO:0000313" key="1">
    <source>
        <dbReference type="EMBL" id="SHH95815.1"/>
    </source>
</evidence>
<evidence type="ECO:0000313" key="2">
    <source>
        <dbReference type="Proteomes" id="UP000184526"/>
    </source>
</evidence>
<dbReference type="AlphaFoldDB" id="A0A1M5X7K7"/>